<feature type="compositionally biased region" description="Basic and acidic residues" evidence="11">
    <location>
        <begin position="299"/>
        <end position="314"/>
    </location>
</feature>
<evidence type="ECO:0000256" key="4">
    <source>
        <dbReference type="ARBA" id="ARBA00022481"/>
    </source>
</evidence>
<keyword evidence="8 14" id="KW-0647">Proteasome</keyword>
<dbReference type="InterPro" id="IPR045128">
    <property type="entry name" value="PI31-like"/>
</dbReference>
<keyword evidence="5" id="KW-0963">Cytoplasm</keyword>
<evidence type="ECO:0000259" key="13">
    <source>
        <dbReference type="Pfam" id="PF11566"/>
    </source>
</evidence>
<comment type="caution">
    <text evidence="14">The sequence shown here is derived from an EMBL/GenBank/DDBJ whole genome shotgun (WGS) entry which is preliminary data.</text>
</comment>
<feature type="region of interest" description="Disordered" evidence="11">
    <location>
        <begin position="161"/>
        <end position="197"/>
    </location>
</feature>
<dbReference type="HOGENOM" id="CLU_044125_2_0_1"/>
<evidence type="ECO:0000256" key="1">
    <source>
        <dbReference type="ARBA" id="ARBA00004240"/>
    </source>
</evidence>
<comment type="subcellular location">
    <subcellularLocation>
        <location evidence="2">Cytoplasm</location>
    </subcellularLocation>
    <subcellularLocation>
        <location evidence="1">Endoplasmic reticulum</location>
    </subcellularLocation>
</comment>
<dbReference type="GO" id="GO:0000502">
    <property type="term" value="C:proteasome complex"/>
    <property type="evidence" value="ECO:0007669"/>
    <property type="project" value="UniProtKB-KW"/>
</dbReference>
<feature type="domain" description="PI31 proteasome regulator C-terminal" evidence="12">
    <location>
        <begin position="253"/>
        <end position="320"/>
    </location>
</feature>
<protein>
    <submittedName>
        <fullName evidence="14">Putative pi31 proteasome regulator</fullName>
    </submittedName>
</protein>
<reference evidence="14 15" key="1">
    <citation type="journal article" date="2014" name="BMC Genomics">
        <title>Adaptive genomic structural variation in the grape powdery mildew pathogen, Erysiphe necator.</title>
        <authorList>
            <person name="Jones L."/>
            <person name="Riaz S."/>
            <person name="Morales-Cruz A."/>
            <person name="Amrine K.C."/>
            <person name="McGuire B."/>
            <person name="Gubler W.D."/>
            <person name="Walker M.A."/>
            <person name="Cantu D."/>
        </authorList>
    </citation>
    <scope>NUCLEOTIDE SEQUENCE [LARGE SCALE GENOMIC DNA]</scope>
    <source>
        <strain evidence="15">c</strain>
    </source>
</reference>
<dbReference type="Gene3D" id="3.40.1000.30">
    <property type="match status" value="1"/>
</dbReference>
<evidence type="ECO:0000256" key="7">
    <source>
        <dbReference type="ARBA" id="ARBA00022824"/>
    </source>
</evidence>
<evidence type="ECO:0000256" key="10">
    <source>
        <dbReference type="ARBA" id="ARBA00024805"/>
    </source>
</evidence>
<dbReference type="GO" id="GO:0070628">
    <property type="term" value="F:proteasome binding"/>
    <property type="evidence" value="ECO:0007669"/>
    <property type="project" value="InterPro"/>
</dbReference>
<dbReference type="InterPro" id="IPR013886">
    <property type="entry name" value="PI31_Prot_C"/>
</dbReference>
<feature type="domain" description="PI31 proteasome regulator N-terminal" evidence="13">
    <location>
        <begin position="26"/>
        <end position="162"/>
    </location>
</feature>
<dbReference type="EMBL" id="JNVN01000782">
    <property type="protein sequence ID" value="KHJ34627.1"/>
    <property type="molecule type" value="Genomic_DNA"/>
</dbReference>
<proteinExistence type="inferred from homology"/>
<keyword evidence="15" id="KW-1185">Reference proteome</keyword>
<dbReference type="GO" id="GO:0043161">
    <property type="term" value="P:proteasome-mediated ubiquitin-dependent protein catabolic process"/>
    <property type="evidence" value="ECO:0007669"/>
    <property type="project" value="InterPro"/>
</dbReference>
<dbReference type="STRING" id="52586.A0A0B1P7E6"/>
<feature type="region of interest" description="Disordered" evidence="11">
    <location>
        <begin position="289"/>
        <end position="343"/>
    </location>
</feature>
<dbReference type="Pfam" id="PF08577">
    <property type="entry name" value="PI31_Prot_C"/>
    <property type="match status" value="1"/>
</dbReference>
<dbReference type="Pfam" id="PF11566">
    <property type="entry name" value="PI31_Prot_N"/>
    <property type="match status" value="1"/>
</dbReference>
<sequence>MPVSLTSESILRQMAEALPSHAQHDTSYLSSSYEAIALFCHACMIVSGFRLLGFKEGQNLDECSRLAPRLPQEWNSTFNSHTFFYAHQQSSMQFVIKVDRLGSKAEIRGIGLGDERINRFEVTARDYISLNSLPLRIKISSDDLASIFDLAIVKKLVPSLNKDQEEPRSSTPVIANDERDQSQILQNPLRNPPTEPRIPTAIQPYPIDNFPPAQPQHPFPLDDFPPPGFDDEYDLNRIPQRHPLYPNGSPFNIGYDDLNPQGLGPHDPLRGSFTGGGFSGGISGMHPTFDGPLFGGSEGRSRNARRPEVPEGARYDPIGPGDMPSGNGRPFNPFNRFGDGDII</sequence>
<dbReference type="GO" id="GO:0005783">
    <property type="term" value="C:endoplasmic reticulum"/>
    <property type="evidence" value="ECO:0007669"/>
    <property type="project" value="UniProtKB-SubCell"/>
</dbReference>
<dbReference type="GO" id="GO:0004866">
    <property type="term" value="F:endopeptidase inhibitor activity"/>
    <property type="evidence" value="ECO:0007669"/>
    <property type="project" value="InterPro"/>
</dbReference>
<organism evidence="14 15">
    <name type="scientific">Uncinula necator</name>
    <name type="common">Grape powdery mildew</name>
    <dbReference type="NCBI Taxonomy" id="52586"/>
    <lineage>
        <taxon>Eukaryota</taxon>
        <taxon>Fungi</taxon>
        <taxon>Dikarya</taxon>
        <taxon>Ascomycota</taxon>
        <taxon>Pezizomycotina</taxon>
        <taxon>Leotiomycetes</taxon>
        <taxon>Erysiphales</taxon>
        <taxon>Erysiphaceae</taxon>
        <taxon>Erysiphe</taxon>
    </lineage>
</organism>
<evidence type="ECO:0000256" key="5">
    <source>
        <dbReference type="ARBA" id="ARBA00022490"/>
    </source>
</evidence>
<gene>
    <name evidence="14" type="ORF">EV44_g6521</name>
</gene>
<evidence type="ECO:0000256" key="2">
    <source>
        <dbReference type="ARBA" id="ARBA00004496"/>
    </source>
</evidence>
<dbReference type="OMA" id="EYDINRP"/>
<evidence type="ECO:0000256" key="3">
    <source>
        <dbReference type="ARBA" id="ARBA00006405"/>
    </source>
</evidence>
<evidence type="ECO:0000313" key="15">
    <source>
        <dbReference type="Proteomes" id="UP000030854"/>
    </source>
</evidence>
<evidence type="ECO:0000256" key="6">
    <source>
        <dbReference type="ARBA" id="ARBA00022553"/>
    </source>
</evidence>
<keyword evidence="7" id="KW-0256">Endoplasmic reticulum</keyword>
<dbReference type="PANTHER" id="PTHR13266">
    <property type="entry name" value="PROTEASOME INHIBITOR"/>
    <property type="match status" value="1"/>
</dbReference>
<keyword evidence="4" id="KW-0488">Methylation</keyword>
<evidence type="ECO:0000313" key="14">
    <source>
        <dbReference type="EMBL" id="KHJ34627.1"/>
    </source>
</evidence>
<comment type="similarity">
    <text evidence="3">Belongs to the proteasome inhibitor PI31 family.</text>
</comment>
<dbReference type="Proteomes" id="UP000030854">
    <property type="component" value="Unassembled WGS sequence"/>
</dbReference>
<keyword evidence="6" id="KW-0597">Phosphoprotein</keyword>
<dbReference type="AlphaFoldDB" id="A0A0B1P7E6"/>
<evidence type="ECO:0000256" key="9">
    <source>
        <dbReference type="ARBA" id="ARBA00022990"/>
    </source>
</evidence>
<evidence type="ECO:0000256" key="8">
    <source>
        <dbReference type="ARBA" id="ARBA00022942"/>
    </source>
</evidence>
<keyword evidence="9" id="KW-0007">Acetylation</keyword>
<comment type="function">
    <text evidence="10">Plays an important role in control of proteasome function. Inhibits the hydrolysis of protein and peptide substrates by the 20S proteasome. Also inhibits the activation of the proteasome by the proteasome regulatory proteins PA700 and PA28.</text>
</comment>
<dbReference type="InterPro" id="IPR021625">
    <property type="entry name" value="PI31_Prot_N"/>
</dbReference>
<accession>A0A0B1P7E6</accession>
<evidence type="ECO:0000256" key="11">
    <source>
        <dbReference type="SAM" id="MobiDB-lite"/>
    </source>
</evidence>
<dbReference type="PANTHER" id="PTHR13266:SF1">
    <property type="entry name" value="PROTEASOME INHIBITOR PI31 SUBUNIT"/>
    <property type="match status" value="1"/>
</dbReference>
<evidence type="ECO:0000259" key="12">
    <source>
        <dbReference type="Pfam" id="PF08577"/>
    </source>
</evidence>
<name>A0A0B1P7E6_UNCNE</name>